<name>A0A814YQ00_9BILA</name>
<reference evidence="1" key="1">
    <citation type="submission" date="2021-02" db="EMBL/GenBank/DDBJ databases">
        <authorList>
            <person name="Nowell W R."/>
        </authorList>
    </citation>
    <scope>NUCLEOTIDE SEQUENCE</scope>
</reference>
<proteinExistence type="predicted"/>
<dbReference type="Proteomes" id="UP000681967">
    <property type="component" value="Unassembled WGS sequence"/>
</dbReference>
<evidence type="ECO:0000313" key="3">
    <source>
        <dbReference type="Proteomes" id="UP000663855"/>
    </source>
</evidence>
<organism evidence="1 3">
    <name type="scientific">Rotaria magnacalcarata</name>
    <dbReference type="NCBI Taxonomy" id="392030"/>
    <lineage>
        <taxon>Eukaryota</taxon>
        <taxon>Metazoa</taxon>
        <taxon>Spiralia</taxon>
        <taxon>Gnathifera</taxon>
        <taxon>Rotifera</taxon>
        <taxon>Eurotatoria</taxon>
        <taxon>Bdelloidea</taxon>
        <taxon>Philodinida</taxon>
        <taxon>Philodinidae</taxon>
        <taxon>Rotaria</taxon>
    </lineage>
</organism>
<dbReference type="EMBL" id="CAJNOV010005996">
    <property type="protein sequence ID" value="CAF1232723.1"/>
    <property type="molecule type" value="Genomic_DNA"/>
</dbReference>
<dbReference type="EMBL" id="CAJOBH010004572">
    <property type="protein sequence ID" value="CAF3994821.1"/>
    <property type="molecule type" value="Genomic_DNA"/>
</dbReference>
<evidence type="ECO:0000313" key="2">
    <source>
        <dbReference type="EMBL" id="CAF3994821.1"/>
    </source>
</evidence>
<comment type="caution">
    <text evidence="1">The sequence shown here is derived from an EMBL/GenBank/DDBJ whole genome shotgun (WGS) entry which is preliminary data.</text>
</comment>
<protein>
    <submittedName>
        <fullName evidence="1">Uncharacterized protein</fullName>
    </submittedName>
</protein>
<dbReference type="Proteomes" id="UP000663855">
    <property type="component" value="Unassembled WGS sequence"/>
</dbReference>
<sequence>MDNSLLTFLQYDQIKEEFIKQDGLSLIMKFLYNQDEYGCSYSHTNQSDALELICILAFDEQVPQILKQNQLFMTTVKSILTIESNKYEYDQELAEKNAERIKKAANGVLWVSKNEEKTLNNNNNEQRNKDAYALGIIHISGGGACKLGEA</sequence>
<accession>A0A814YQ00</accession>
<dbReference type="AlphaFoldDB" id="A0A814YQ00"/>
<gene>
    <name evidence="2" type="ORF">BYL167_LOCUS13356</name>
    <name evidence="1" type="ORF">CJN711_LOCUS13585</name>
</gene>
<evidence type="ECO:0000313" key="1">
    <source>
        <dbReference type="EMBL" id="CAF1232723.1"/>
    </source>
</evidence>